<comment type="caution">
    <text evidence="1">The sequence shown here is derived from an EMBL/GenBank/DDBJ whole genome shotgun (WGS) entry which is preliminary data.</text>
</comment>
<dbReference type="PANTHER" id="PTHR43102">
    <property type="entry name" value="SLR1143 PROTEIN"/>
    <property type="match status" value="1"/>
</dbReference>
<reference evidence="1 2" key="1">
    <citation type="submission" date="2021-07" db="EMBL/GenBank/DDBJ databases">
        <title>Hymenobacter profundi sp. nov., isolated from deep-sea water.</title>
        <authorList>
            <person name="Kim M.K."/>
        </authorList>
    </citation>
    <scope>NUCLEOTIDE SEQUENCE [LARGE SCALE GENOMIC DNA]</scope>
    <source>
        <strain evidence="1 2">M2</strain>
    </source>
</reference>
<keyword evidence="2" id="KW-1185">Reference proteome</keyword>
<dbReference type="PANTHER" id="PTHR43102:SF2">
    <property type="entry name" value="GAF DOMAIN-CONTAINING PROTEIN"/>
    <property type="match status" value="1"/>
</dbReference>
<accession>A0ABS6WWW2</accession>
<dbReference type="EMBL" id="JAHWGL010000009">
    <property type="protein sequence ID" value="MBW3127757.1"/>
    <property type="molecule type" value="Genomic_DNA"/>
</dbReference>
<gene>
    <name evidence="1" type="ORF">KYK14_04305</name>
</gene>
<name>A0ABS6WWW2_9BACT</name>
<protein>
    <submittedName>
        <fullName evidence="1">GAF domain-containing protein</fullName>
    </submittedName>
</protein>
<sequence length="194" mass="21975">MPLVLLTLVDEEHTSIKASYGVTQHTIPRQQSLCALTILQDAILIVEDLDQEPATLLDFAFVRSLHMRFYAGYPLPTSTGYNIGALCLLDSHPRTLSSPEQHRLQLLARLTSQLLELRLHLQQRQPVPSPDWTSLYDGLYTALLQLDESDAQLRHVHTAGWAASLYQHKIQQRADTIVYTLQRQITALQARLLS</sequence>
<evidence type="ECO:0000313" key="2">
    <source>
        <dbReference type="Proteomes" id="UP000826188"/>
    </source>
</evidence>
<evidence type="ECO:0000313" key="1">
    <source>
        <dbReference type="EMBL" id="MBW3127757.1"/>
    </source>
</evidence>
<proteinExistence type="predicted"/>
<organism evidence="1 2">
    <name type="scientific">Hymenobacter profundi</name>
    <dbReference type="NCBI Taxonomy" id="1982110"/>
    <lineage>
        <taxon>Bacteria</taxon>
        <taxon>Pseudomonadati</taxon>
        <taxon>Bacteroidota</taxon>
        <taxon>Cytophagia</taxon>
        <taxon>Cytophagales</taxon>
        <taxon>Hymenobacteraceae</taxon>
        <taxon>Hymenobacter</taxon>
    </lineage>
</organism>
<dbReference type="Proteomes" id="UP000826188">
    <property type="component" value="Unassembled WGS sequence"/>
</dbReference>